<dbReference type="EMBL" id="FNBI01000013">
    <property type="protein sequence ID" value="SDG12636.1"/>
    <property type="molecule type" value="Genomic_DNA"/>
</dbReference>
<feature type="domain" description="Sigma-54 factor interaction" evidence="8">
    <location>
        <begin position="147"/>
        <end position="357"/>
    </location>
</feature>
<dbReference type="Gene3D" id="1.10.8.60">
    <property type="match status" value="1"/>
</dbReference>
<dbReference type="PANTHER" id="PTHR32071">
    <property type="entry name" value="TRANSCRIPTIONAL REGULATORY PROTEIN"/>
    <property type="match status" value="1"/>
</dbReference>
<evidence type="ECO:0000313" key="13">
    <source>
        <dbReference type="Proteomes" id="UP000436801"/>
    </source>
</evidence>
<dbReference type="Gene3D" id="3.40.50.2300">
    <property type="match status" value="1"/>
</dbReference>
<dbReference type="InterPro" id="IPR002078">
    <property type="entry name" value="Sigma_54_int"/>
</dbReference>
<feature type="modified residue" description="4-aspartylphosphate" evidence="7">
    <location>
        <position position="58"/>
    </location>
</feature>
<dbReference type="Proteomes" id="UP000436801">
    <property type="component" value="Unassembled WGS sequence"/>
</dbReference>
<dbReference type="Pfam" id="PF00158">
    <property type="entry name" value="Sigma54_activat"/>
    <property type="match status" value="1"/>
</dbReference>
<dbReference type="PANTHER" id="PTHR32071:SF57">
    <property type="entry name" value="C4-DICARBOXYLATE TRANSPORT TRANSCRIPTIONAL REGULATORY PROTEIN DCTD"/>
    <property type="match status" value="1"/>
</dbReference>
<organism evidence="11 12">
    <name type="scientific">Sphingomonas carotinifaciens</name>
    <dbReference type="NCBI Taxonomy" id="1166323"/>
    <lineage>
        <taxon>Bacteria</taxon>
        <taxon>Pseudomonadati</taxon>
        <taxon>Pseudomonadota</taxon>
        <taxon>Alphaproteobacteria</taxon>
        <taxon>Sphingomonadales</taxon>
        <taxon>Sphingomonadaceae</taxon>
        <taxon>Sphingomonas</taxon>
    </lineage>
</organism>
<sequence length="431" mass="46673">MTEALPTPLVALIDDEPDLRAAAEQLLTLHGFEVRAFADAASALPQLTAGFGGVVVTDVRMPGMSGLDLFAAVRARDPELPVLLLTGHGDIAMAVDAIRNGAWEFLSKPFDPEALVAAVTRATTARALTLENRRLRAFADEQQGAALIGDSLAIRRLRDMIPLLANAPLDLVIEGEVGTGREHLARLIHRAGKRSRHRFLVIDCATVPVALVERDLFARNGAIDRAHRGTLFLDHLEAAGPELQNRLIRFAEARALPLDGPEPHGVDVRIVAALEEGRRDQILPGLFHLLAGVPLRLPPLAERKEDIPTLFAHFAARAADRHGCALPALADHAHRLALRPWPGNVLELEKAAERICLGLDDGAPVDSEPASLGERLDAFERATITDAVIAADGEVAAAIKALQLPRKTFYYRVKRLGIDLAAVRRQKRVKG</sequence>
<dbReference type="InterPro" id="IPR001789">
    <property type="entry name" value="Sig_transdc_resp-reg_receiver"/>
</dbReference>
<reference evidence="10 13" key="2">
    <citation type="submission" date="2019-12" db="EMBL/GenBank/DDBJ databases">
        <authorList>
            <person name="Zheng J."/>
        </authorList>
    </citation>
    <scope>NUCLEOTIDE SEQUENCE [LARGE SCALE GENOMIC DNA]</scope>
    <source>
        <strain evidence="10 13">DSM 27347</strain>
    </source>
</reference>
<dbReference type="PROSITE" id="PS50045">
    <property type="entry name" value="SIGMA54_INTERACT_4"/>
    <property type="match status" value="1"/>
</dbReference>
<dbReference type="PROSITE" id="PS50110">
    <property type="entry name" value="RESPONSE_REGULATORY"/>
    <property type="match status" value="1"/>
</dbReference>
<dbReference type="SUPFAM" id="SSF52172">
    <property type="entry name" value="CheY-like"/>
    <property type="match status" value="1"/>
</dbReference>
<protein>
    <submittedName>
        <fullName evidence="10 11">Response regulator</fullName>
    </submittedName>
</protein>
<keyword evidence="6" id="KW-0804">Transcription</keyword>
<keyword evidence="2" id="KW-0547">Nucleotide-binding</keyword>
<dbReference type="Gene3D" id="1.10.10.60">
    <property type="entry name" value="Homeodomain-like"/>
    <property type="match status" value="1"/>
</dbReference>
<evidence type="ECO:0000256" key="7">
    <source>
        <dbReference type="PROSITE-ProRule" id="PRU00169"/>
    </source>
</evidence>
<evidence type="ECO:0000313" key="12">
    <source>
        <dbReference type="Proteomes" id="UP000323502"/>
    </source>
</evidence>
<dbReference type="AlphaFoldDB" id="A0A1G7RPB7"/>
<gene>
    <name evidence="10" type="ORF">GQR91_14490</name>
    <name evidence="11" type="ORF">SAMN05216557_1136</name>
</gene>
<evidence type="ECO:0000256" key="4">
    <source>
        <dbReference type="ARBA" id="ARBA00023012"/>
    </source>
</evidence>
<keyword evidence="1 7" id="KW-0597">Phosphoprotein</keyword>
<dbReference type="EMBL" id="WSUT01000005">
    <property type="protein sequence ID" value="MWC44835.1"/>
    <property type="molecule type" value="Genomic_DNA"/>
</dbReference>
<dbReference type="InterPro" id="IPR003593">
    <property type="entry name" value="AAA+_ATPase"/>
</dbReference>
<keyword evidence="3" id="KW-0067">ATP-binding</keyword>
<evidence type="ECO:0000313" key="10">
    <source>
        <dbReference type="EMBL" id="MWC44835.1"/>
    </source>
</evidence>
<dbReference type="InterPro" id="IPR011006">
    <property type="entry name" value="CheY-like_superfamily"/>
</dbReference>
<dbReference type="SUPFAM" id="SSF52540">
    <property type="entry name" value="P-loop containing nucleoside triphosphate hydrolases"/>
    <property type="match status" value="1"/>
</dbReference>
<reference evidence="11 12" key="1">
    <citation type="submission" date="2016-10" db="EMBL/GenBank/DDBJ databases">
        <authorList>
            <person name="Varghese N."/>
            <person name="Submissions S."/>
        </authorList>
    </citation>
    <scope>NUCLEOTIDE SEQUENCE [LARGE SCALE GENOMIC DNA]</scope>
    <source>
        <strain evidence="11 12">S7-754</strain>
    </source>
</reference>
<dbReference type="FunFam" id="3.40.50.2300:FF:000018">
    <property type="entry name" value="DNA-binding transcriptional regulator NtrC"/>
    <property type="match status" value="1"/>
</dbReference>
<dbReference type="SMART" id="SM00448">
    <property type="entry name" value="REC"/>
    <property type="match status" value="1"/>
</dbReference>
<evidence type="ECO:0000313" key="11">
    <source>
        <dbReference type="EMBL" id="SDG12636.1"/>
    </source>
</evidence>
<keyword evidence="4" id="KW-0902">Two-component regulatory system</keyword>
<evidence type="ECO:0000259" key="9">
    <source>
        <dbReference type="PROSITE" id="PS50110"/>
    </source>
</evidence>
<dbReference type="InterPro" id="IPR058031">
    <property type="entry name" value="AAA_lid_NorR"/>
</dbReference>
<dbReference type="InterPro" id="IPR027417">
    <property type="entry name" value="P-loop_NTPase"/>
</dbReference>
<evidence type="ECO:0000256" key="1">
    <source>
        <dbReference type="ARBA" id="ARBA00022553"/>
    </source>
</evidence>
<dbReference type="GO" id="GO:0005524">
    <property type="term" value="F:ATP binding"/>
    <property type="evidence" value="ECO:0007669"/>
    <property type="project" value="UniProtKB-KW"/>
</dbReference>
<evidence type="ECO:0000256" key="2">
    <source>
        <dbReference type="ARBA" id="ARBA00022741"/>
    </source>
</evidence>
<feature type="domain" description="Response regulatory" evidence="9">
    <location>
        <begin position="9"/>
        <end position="123"/>
    </location>
</feature>
<dbReference type="OrthoDB" id="9154941at2"/>
<keyword evidence="5" id="KW-0805">Transcription regulation</keyword>
<evidence type="ECO:0000259" key="8">
    <source>
        <dbReference type="PROSITE" id="PS50045"/>
    </source>
</evidence>
<dbReference type="SUPFAM" id="SSF46689">
    <property type="entry name" value="Homeodomain-like"/>
    <property type="match status" value="1"/>
</dbReference>
<dbReference type="GO" id="GO:0000160">
    <property type="term" value="P:phosphorelay signal transduction system"/>
    <property type="evidence" value="ECO:0007669"/>
    <property type="project" value="UniProtKB-KW"/>
</dbReference>
<dbReference type="Pfam" id="PF25601">
    <property type="entry name" value="AAA_lid_14"/>
    <property type="match status" value="1"/>
</dbReference>
<evidence type="ECO:0000256" key="6">
    <source>
        <dbReference type="ARBA" id="ARBA00023163"/>
    </source>
</evidence>
<dbReference type="Gene3D" id="3.40.50.300">
    <property type="entry name" value="P-loop containing nucleotide triphosphate hydrolases"/>
    <property type="match status" value="1"/>
</dbReference>
<dbReference type="GO" id="GO:0006355">
    <property type="term" value="P:regulation of DNA-templated transcription"/>
    <property type="evidence" value="ECO:0007669"/>
    <property type="project" value="InterPro"/>
</dbReference>
<dbReference type="Pfam" id="PF00072">
    <property type="entry name" value="Response_reg"/>
    <property type="match status" value="1"/>
</dbReference>
<dbReference type="InterPro" id="IPR009057">
    <property type="entry name" value="Homeodomain-like_sf"/>
</dbReference>
<proteinExistence type="predicted"/>
<dbReference type="RefSeq" id="WP_149683531.1">
    <property type="nucleotide sequence ID" value="NZ_FNBI01000013.1"/>
</dbReference>
<evidence type="ECO:0000256" key="3">
    <source>
        <dbReference type="ARBA" id="ARBA00022840"/>
    </source>
</evidence>
<name>A0A1G7RPB7_9SPHN</name>
<keyword evidence="12" id="KW-1185">Reference proteome</keyword>
<dbReference type="SMART" id="SM00382">
    <property type="entry name" value="AAA"/>
    <property type="match status" value="1"/>
</dbReference>
<dbReference type="CDD" id="cd17549">
    <property type="entry name" value="REC_DctD-like"/>
    <property type="match status" value="1"/>
</dbReference>
<evidence type="ECO:0000256" key="5">
    <source>
        <dbReference type="ARBA" id="ARBA00023015"/>
    </source>
</evidence>
<dbReference type="CDD" id="cd00009">
    <property type="entry name" value="AAA"/>
    <property type="match status" value="1"/>
</dbReference>
<accession>A0A1G7RPB7</accession>
<dbReference type="Proteomes" id="UP000323502">
    <property type="component" value="Unassembled WGS sequence"/>
</dbReference>